<feature type="region of interest" description="Disordered" evidence="1">
    <location>
        <begin position="1"/>
        <end position="27"/>
    </location>
</feature>
<keyword evidence="4" id="KW-1185">Reference proteome</keyword>
<feature type="region of interest" description="Disordered" evidence="1">
    <location>
        <begin position="385"/>
        <end position="454"/>
    </location>
</feature>
<feature type="compositionally biased region" description="Low complexity" evidence="1">
    <location>
        <begin position="885"/>
        <end position="895"/>
    </location>
</feature>
<organism evidence="3 4">
    <name type="scientific">Polyplax serrata</name>
    <name type="common">Common mouse louse</name>
    <dbReference type="NCBI Taxonomy" id="468196"/>
    <lineage>
        <taxon>Eukaryota</taxon>
        <taxon>Metazoa</taxon>
        <taxon>Ecdysozoa</taxon>
        <taxon>Arthropoda</taxon>
        <taxon>Hexapoda</taxon>
        <taxon>Insecta</taxon>
        <taxon>Pterygota</taxon>
        <taxon>Neoptera</taxon>
        <taxon>Paraneoptera</taxon>
        <taxon>Psocodea</taxon>
        <taxon>Troctomorpha</taxon>
        <taxon>Phthiraptera</taxon>
        <taxon>Anoplura</taxon>
        <taxon>Polyplacidae</taxon>
        <taxon>Polyplax</taxon>
    </lineage>
</organism>
<evidence type="ECO:0000313" key="4">
    <source>
        <dbReference type="Proteomes" id="UP001359485"/>
    </source>
</evidence>
<feature type="region of interest" description="Disordered" evidence="1">
    <location>
        <begin position="289"/>
        <end position="312"/>
    </location>
</feature>
<feature type="domain" description="SAM" evidence="2">
    <location>
        <begin position="1007"/>
        <end position="1071"/>
    </location>
</feature>
<accession>A0ABR1B3C2</accession>
<gene>
    <name evidence="3" type="ORF">RUM44_004612</name>
</gene>
<feature type="compositionally biased region" description="Basic and acidic residues" evidence="1">
    <location>
        <begin position="14"/>
        <end position="27"/>
    </location>
</feature>
<evidence type="ECO:0000256" key="1">
    <source>
        <dbReference type="SAM" id="MobiDB-lite"/>
    </source>
</evidence>
<evidence type="ECO:0000313" key="3">
    <source>
        <dbReference type="EMBL" id="KAK6634005.1"/>
    </source>
</evidence>
<feature type="compositionally biased region" description="Basic and acidic residues" evidence="1">
    <location>
        <begin position="897"/>
        <end position="914"/>
    </location>
</feature>
<dbReference type="Gene3D" id="1.10.150.50">
    <property type="entry name" value="Transcription Factor, Ets-1"/>
    <property type="match status" value="1"/>
</dbReference>
<dbReference type="InterPro" id="IPR013761">
    <property type="entry name" value="SAM/pointed_sf"/>
</dbReference>
<feature type="compositionally biased region" description="Polar residues" evidence="1">
    <location>
        <begin position="663"/>
        <end position="676"/>
    </location>
</feature>
<dbReference type="Proteomes" id="UP001359485">
    <property type="component" value="Unassembled WGS sequence"/>
</dbReference>
<name>A0ABR1B3C2_POLSC</name>
<dbReference type="InterPro" id="IPR001660">
    <property type="entry name" value="SAM"/>
</dbReference>
<feature type="compositionally biased region" description="Basic and acidic residues" evidence="1">
    <location>
        <begin position="628"/>
        <end position="661"/>
    </location>
</feature>
<feature type="compositionally biased region" description="Polar residues" evidence="1">
    <location>
        <begin position="441"/>
        <end position="454"/>
    </location>
</feature>
<sequence length="1127" mass="124717">MPTTVRSVKRQSRTKNERRSSSVEVERKGKNMLWGFGVVFQESFPGQGSSLDGYGPYTPVPVPKPVGQTSQSTPPPYRMPPHPLPPLPGATISDPPPAVTNLHTHSSKFPIEREVILSTGDKNNKIPILSEYNKRPKSAVAPEGPTKQLAWTDNAKQYAGQENCSTSLADTPHASYIAPTRKNVDLEKGGGGTKEEKTKITKTYHTIKDMISSRFNRPKDTVEEQKQMNNQTVPNGNERTYQRTGENANVAGVAGEPRRTYEGELPPDSGVTQRVYGSRERLIDGFPQDVNQRTPQRDTRVMPPLPVLRGNHHPNFSGVSEIISPIMPSTPISPQQQQRRLQQNYETEVLSHQQIQRKLQNQAGGSDMPGTYSTARAHLVQTVEGSPQRPSGQEAVRHMPVKSHQEPIYTSGSYLPPHQRRPPPPAVKPLYRDLRGHSKGENSQSSNLVEGQEGNITANLESNGVYISKNPNPKFSQGDNYAYSQNPIYGTRPGLSIPITAEINPVQPKSDKKAESETDDDGGFKSIQKDHQGSSRSLEGKSEKKEDVERETHEVEVHEAKDPDVSKPDRPSSRNEILSANEGLRSHDNKVSSATSSDYEKATRRSLGQGSSLGDSGRGSAAYSSGRQDSERTTADYREKQLGKERLDASVESPEGVKRDTAYPQQKSFSGGNDSSEWVEIVESELRQILDPKLHGLNSFGSGRGSTMSESVSSLTPPLPPLSPGGGSSPTPNPRHMRYKHSSLPYDSKTPVDDRKFPSGKSQRSGAGGGRNNWTGRTSKNGEKLRLGGNSSRNAKVSLATFGVETDLASTTTGPLESVLDSRLSDHSSDEDLSTTIDATDALAIRRQLQGLENMYSEVLKLLGVKKYGGRYQPTDPRSKRRYGSMSSLPSSVSSRPIRDKRRDDRKKVKDMKGINKRFQRLESHVVTLARSVAHLSSEMRTQHLMIQEMENIRSEISSLRNQTNMNMRSQSVPRALNSMLVSPAGDKGDPSALTNPSRVKKLTKFFGDEPPLLRLFLKKLGYEKYAAVFESEKIGMVELPYLTEERLQKMGIPMGPRLRILQEAQISFCRDSSSEELRHKSGTYSTSNQRISHKEKREDLTCSESSFFCICLAWGFNLWADGCLPV</sequence>
<evidence type="ECO:0000259" key="2">
    <source>
        <dbReference type="SMART" id="SM00454"/>
    </source>
</evidence>
<comment type="caution">
    <text evidence="3">The sequence shown here is derived from an EMBL/GenBank/DDBJ whole genome shotgun (WGS) entry which is preliminary data.</text>
</comment>
<dbReference type="Pfam" id="PF00536">
    <property type="entry name" value="SAM_1"/>
    <property type="match status" value="1"/>
</dbReference>
<feature type="compositionally biased region" description="Basic and acidic residues" evidence="1">
    <location>
        <begin position="430"/>
        <end position="440"/>
    </location>
</feature>
<dbReference type="SMART" id="SM00454">
    <property type="entry name" value="SAM"/>
    <property type="match status" value="1"/>
</dbReference>
<feature type="region of interest" description="Disordered" evidence="1">
    <location>
        <begin position="504"/>
        <end position="676"/>
    </location>
</feature>
<dbReference type="EMBL" id="JAWJWF010000004">
    <property type="protein sequence ID" value="KAK6634005.1"/>
    <property type="molecule type" value="Genomic_DNA"/>
</dbReference>
<feature type="region of interest" description="Disordered" evidence="1">
    <location>
        <begin position="869"/>
        <end position="914"/>
    </location>
</feature>
<proteinExistence type="predicted"/>
<reference evidence="3 4" key="1">
    <citation type="submission" date="2023-09" db="EMBL/GenBank/DDBJ databases">
        <title>Genomes of two closely related lineages of the louse Polyplax serrata with different host specificities.</title>
        <authorList>
            <person name="Martinu J."/>
            <person name="Tarabai H."/>
            <person name="Stefka J."/>
            <person name="Hypsa V."/>
        </authorList>
    </citation>
    <scope>NUCLEOTIDE SEQUENCE [LARGE SCALE GENOMIC DNA]</scope>
    <source>
        <strain evidence="3">98ZLc_SE</strain>
    </source>
</reference>
<feature type="region of interest" description="Disordered" evidence="1">
    <location>
        <begin position="45"/>
        <end position="75"/>
    </location>
</feature>
<feature type="compositionally biased region" description="Low complexity" evidence="1">
    <location>
        <begin position="605"/>
        <end position="627"/>
    </location>
</feature>
<feature type="compositionally biased region" description="Polar residues" evidence="1">
    <location>
        <begin position="699"/>
        <end position="712"/>
    </location>
</feature>
<protein>
    <recommendedName>
        <fullName evidence="2">SAM domain-containing protein</fullName>
    </recommendedName>
</protein>
<dbReference type="SUPFAM" id="SSF47769">
    <property type="entry name" value="SAM/Pointed domain"/>
    <property type="match status" value="1"/>
</dbReference>
<feature type="compositionally biased region" description="Basic and acidic residues" evidence="1">
    <location>
        <begin position="527"/>
        <end position="573"/>
    </location>
</feature>
<feature type="region of interest" description="Disordered" evidence="1">
    <location>
        <begin position="691"/>
        <end position="790"/>
    </location>
</feature>